<dbReference type="GO" id="GO:0003899">
    <property type="term" value="F:DNA-directed RNA polymerase activity"/>
    <property type="evidence" value="ECO:0007669"/>
    <property type="project" value="InterPro"/>
</dbReference>
<dbReference type="GO" id="GO:0003677">
    <property type="term" value="F:DNA binding"/>
    <property type="evidence" value="ECO:0007669"/>
    <property type="project" value="InterPro"/>
</dbReference>
<accession>A0A410Q8S8</accession>
<evidence type="ECO:0000256" key="7">
    <source>
        <dbReference type="ARBA" id="ARBA00022771"/>
    </source>
</evidence>
<keyword evidence="5" id="KW-0235">DNA replication</keyword>
<dbReference type="PANTHER" id="PTHR30313:SF2">
    <property type="entry name" value="DNA PRIMASE"/>
    <property type="match status" value="1"/>
</dbReference>
<keyword evidence="6" id="KW-0479">Metal-binding</keyword>
<dbReference type="InterPro" id="IPR002694">
    <property type="entry name" value="Znf_CHC2"/>
</dbReference>
<keyword evidence="3" id="KW-0808">Transferase</keyword>
<keyword evidence="12" id="KW-1185">Reference proteome</keyword>
<dbReference type="InterPro" id="IPR050219">
    <property type="entry name" value="DnaG_primase"/>
</dbReference>
<keyword evidence="1" id="KW-0240">DNA-directed RNA polymerase</keyword>
<protein>
    <submittedName>
        <fullName evidence="11">Toprim domain-containing protein</fullName>
    </submittedName>
</protein>
<gene>
    <name evidence="11" type="ORF">EQM13_01410</name>
</gene>
<dbReference type="Proteomes" id="UP000287969">
    <property type="component" value="Chromosome"/>
</dbReference>
<dbReference type="InterPro" id="IPR034151">
    <property type="entry name" value="TOPRIM_DnaG_bac"/>
</dbReference>
<evidence type="ECO:0000313" key="12">
    <source>
        <dbReference type="Proteomes" id="UP000287969"/>
    </source>
</evidence>
<evidence type="ECO:0000256" key="6">
    <source>
        <dbReference type="ARBA" id="ARBA00022723"/>
    </source>
</evidence>
<evidence type="ECO:0000256" key="3">
    <source>
        <dbReference type="ARBA" id="ARBA00022679"/>
    </source>
</evidence>
<dbReference type="Pfam" id="PF13155">
    <property type="entry name" value="Toprim_2"/>
    <property type="match status" value="1"/>
</dbReference>
<dbReference type="RefSeq" id="WP_128751732.1">
    <property type="nucleotide sequence ID" value="NZ_CP035282.1"/>
</dbReference>
<dbReference type="SUPFAM" id="SSF56731">
    <property type="entry name" value="DNA primase core"/>
    <property type="match status" value="1"/>
</dbReference>
<dbReference type="PANTHER" id="PTHR30313">
    <property type="entry name" value="DNA PRIMASE"/>
    <property type="match status" value="1"/>
</dbReference>
<dbReference type="KEGG" id="spoa:EQM13_01410"/>
<evidence type="ECO:0000256" key="5">
    <source>
        <dbReference type="ARBA" id="ARBA00022705"/>
    </source>
</evidence>
<evidence type="ECO:0000256" key="1">
    <source>
        <dbReference type="ARBA" id="ARBA00022478"/>
    </source>
</evidence>
<dbReference type="GO" id="GO:0000428">
    <property type="term" value="C:DNA-directed RNA polymerase complex"/>
    <property type="evidence" value="ECO:0007669"/>
    <property type="project" value="UniProtKB-KW"/>
</dbReference>
<dbReference type="GO" id="GO:0005737">
    <property type="term" value="C:cytoplasm"/>
    <property type="evidence" value="ECO:0007669"/>
    <property type="project" value="TreeGrafter"/>
</dbReference>
<dbReference type="InterPro" id="IPR036977">
    <property type="entry name" value="DNA_primase_Znf_CHC2"/>
</dbReference>
<dbReference type="InterPro" id="IPR006171">
    <property type="entry name" value="TOPRIM_dom"/>
</dbReference>
<evidence type="ECO:0000256" key="9">
    <source>
        <dbReference type="ARBA" id="ARBA00023163"/>
    </source>
</evidence>
<dbReference type="SMART" id="SM00493">
    <property type="entry name" value="TOPRIM"/>
    <property type="match status" value="1"/>
</dbReference>
<sequence>MINKKIEREVIRKIDTIELMEDLDICFKYFGNEIRIVCPFHVGADGYNLSININKKVFKCFSNSCEQNGYNLVDLVMRLKRCNERDTVIRYMANLAGISIDYLGRNVKEVNNTKKGLAFKENTLQYIRELNSIKEKGNAYFKERQARTWHKELLQCRYAMNYLTKERGLTEGDIEDFYLGFDSNGKEIIFPVYSTEGKIKSVIKRTLSEEKAEIGGKYRVFGTKSECLYGLKELFNKGFDISKLILVEGAFDAIALQRIGFSAVAVLGDSLTKYQIKILNRLLPKEIVLCLDCDSVVKADDPGKEGMLRMINQFSKAGFDLDNIRVIQLTGFQDPDEIPEAEFRQMYERRIPALYFYLTQQIR</sequence>
<evidence type="ECO:0000259" key="10">
    <source>
        <dbReference type="SMART" id="SM00493"/>
    </source>
</evidence>
<dbReference type="Gene3D" id="3.90.580.10">
    <property type="entry name" value="Zinc finger, CHC2-type domain"/>
    <property type="match status" value="1"/>
</dbReference>
<dbReference type="GO" id="GO:1990077">
    <property type="term" value="C:primosome complex"/>
    <property type="evidence" value="ECO:0007669"/>
    <property type="project" value="UniProtKB-KW"/>
</dbReference>
<dbReference type="CDD" id="cd03364">
    <property type="entry name" value="TOPRIM_DnaG_primases"/>
    <property type="match status" value="1"/>
</dbReference>
<keyword evidence="8" id="KW-0862">Zinc</keyword>
<dbReference type="SUPFAM" id="SSF57783">
    <property type="entry name" value="Zinc beta-ribbon"/>
    <property type="match status" value="1"/>
</dbReference>
<dbReference type="Gene3D" id="3.40.1360.10">
    <property type="match status" value="1"/>
</dbReference>
<keyword evidence="4" id="KW-0548">Nucleotidyltransferase</keyword>
<evidence type="ECO:0000256" key="4">
    <source>
        <dbReference type="ARBA" id="ARBA00022695"/>
    </source>
</evidence>
<organism evidence="11 12">
    <name type="scientific">Acidilutibacter cellobiosedens</name>
    <dbReference type="NCBI Taxonomy" id="2507161"/>
    <lineage>
        <taxon>Bacteria</taxon>
        <taxon>Bacillati</taxon>
        <taxon>Bacillota</taxon>
        <taxon>Tissierellia</taxon>
        <taxon>Tissierellales</taxon>
        <taxon>Acidilutibacteraceae</taxon>
        <taxon>Acidilutibacter</taxon>
    </lineage>
</organism>
<evidence type="ECO:0000256" key="2">
    <source>
        <dbReference type="ARBA" id="ARBA00022515"/>
    </source>
</evidence>
<proteinExistence type="predicted"/>
<keyword evidence="7" id="KW-0863">Zinc-finger</keyword>
<dbReference type="Pfam" id="PF01807">
    <property type="entry name" value="Zn_ribbon_DnaG"/>
    <property type="match status" value="1"/>
</dbReference>
<keyword evidence="9" id="KW-0804">Transcription</keyword>
<keyword evidence="2" id="KW-0639">Primosome</keyword>
<dbReference type="GO" id="GO:0008270">
    <property type="term" value="F:zinc ion binding"/>
    <property type="evidence" value="ECO:0007669"/>
    <property type="project" value="UniProtKB-KW"/>
</dbReference>
<dbReference type="AlphaFoldDB" id="A0A410Q8S8"/>
<dbReference type="OrthoDB" id="9773296at2"/>
<dbReference type="EMBL" id="CP035282">
    <property type="protein sequence ID" value="QAT60324.1"/>
    <property type="molecule type" value="Genomic_DNA"/>
</dbReference>
<dbReference type="GO" id="GO:0006269">
    <property type="term" value="P:DNA replication, synthesis of primer"/>
    <property type="evidence" value="ECO:0007669"/>
    <property type="project" value="UniProtKB-KW"/>
</dbReference>
<evidence type="ECO:0000313" key="11">
    <source>
        <dbReference type="EMBL" id="QAT60324.1"/>
    </source>
</evidence>
<feature type="domain" description="Toprim" evidence="10">
    <location>
        <begin position="242"/>
        <end position="319"/>
    </location>
</feature>
<reference evidence="12" key="1">
    <citation type="submission" date="2019-01" db="EMBL/GenBank/DDBJ databases">
        <title>Draft genomes of a novel of Sporanaerobacter strains.</title>
        <authorList>
            <person name="Ma S."/>
        </authorList>
    </citation>
    <scope>NUCLEOTIDE SEQUENCE [LARGE SCALE GENOMIC DNA]</scope>
    <source>
        <strain evidence="12">NJN-17</strain>
    </source>
</reference>
<evidence type="ECO:0000256" key="8">
    <source>
        <dbReference type="ARBA" id="ARBA00022833"/>
    </source>
</evidence>
<name>A0A410Q8S8_9FIRM</name>